<evidence type="ECO:0000313" key="5">
    <source>
        <dbReference type="EMBL" id="QBD81412.1"/>
    </source>
</evidence>
<dbReference type="PRINTS" id="PR00035">
    <property type="entry name" value="HTHGNTR"/>
</dbReference>
<dbReference type="SMART" id="SM00345">
    <property type="entry name" value="HTH_GNTR"/>
    <property type="match status" value="1"/>
</dbReference>
<dbReference type="RefSeq" id="WP_129892473.1">
    <property type="nucleotide sequence ID" value="NZ_CP035758.1"/>
</dbReference>
<keyword evidence="6" id="KW-1185">Reference proteome</keyword>
<feature type="domain" description="HTH gntR-type" evidence="4">
    <location>
        <begin position="13"/>
        <end position="81"/>
    </location>
</feature>
<dbReference type="GO" id="GO:0003700">
    <property type="term" value="F:DNA-binding transcription factor activity"/>
    <property type="evidence" value="ECO:0007669"/>
    <property type="project" value="InterPro"/>
</dbReference>
<keyword evidence="3" id="KW-0804">Transcription</keyword>
<organism evidence="5 6">
    <name type="scientific">Ktedonosporobacter rubrisoli</name>
    <dbReference type="NCBI Taxonomy" id="2509675"/>
    <lineage>
        <taxon>Bacteria</taxon>
        <taxon>Bacillati</taxon>
        <taxon>Chloroflexota</taxon>
        <taxon>Ktedonobacteria</taxon>
        <taxon>Ktedonobacterales</taxon>
        <taxon>Ktedonosporobacteraceae</taxon>
        <taxon>Ktedonosporobacter</taxon>
    </lineage>
</organism>
<keyword evidence="1" id="KW-0805">Transcription regulation</keyword>
<dbReference type="Gene3D" id="1.20.120.530">
    <property type="entry name" value="GntR ligand-binding domain-like"/>
    <property type="match status" value="1"/>
</dbReference>
<dbReference type="KEGG" id="kbs:EPA93_37745"/>
<proteinExistence type="predicted"/>
<dbReference type="InterPro" id="IPR008920">
    <property type="entry name" value="TF_FadR/GntR_C"/>
</dbReference>
<dbReference type="Pfam" id="PF07729">
    <property type="entry name" value="FCD"/>
    <property type="match status" value="1"/>
</dbReference>
<dbReference type="PROSITE" id="PS50949">
    <property type="entry name" value="HTH_GNTR"/>
    <property type="match status" value="1"/>
</dbReference>
<name>A0A4P6K0T7_KTERU</name>
<protein>
    <submittedName>
        <fullName evidence="5">FadR family transcriptional regulator</fullName>
    </submittedName>
</protein>
<keyword evidence="2" id="KW-0238">DNA-binding</keyword>
<dbReference type="InterPro" id="IPR000524">
    <property type="entry name" value="Tscrpt_reg_HTH_GntR"/>
</dbReference>
<dbReference type="GO" id="GO:0003677">
    <property type="term" value="F:DNA binding"/>
    <property type="evidence" value="ECO:0007669"/>
    <property type="project" value="UniProtKB-KW"/>
</dbReference>
<dbReference type="InterPro" id="IPR036388">
    <property type="entry name" value="WH-like_DNA-bd_sf"/>
</dbReference>
<dbReference type="PANTHER" id="PTHR43537">
    <property type="entry name" value="TRANSCRIPTIONAL REGULATOR, GNTR FAMILY"/>
    <property type="match status" value="1"/>
</dbReference>
<accession>A0A4P6K0T7</accession>
<dbReference type="Proteomes" id="UP000290365">
    <property type="component" value="Chromosome"/>
</dbReference>
<dbReference type="InterPro" id="IPR036390">
    <property type="entry name" value="WH_DNA-bd_sf"/>
</dbReference>
<dbReference type="AlphaFoldDB" id="A0A4P6K0T7"/>
<dbReference type="SUPFAM" id="SSF48008">
    <property type="entry name" value="GntR ligand-binding domain-like"/>
    <property type="match status" value="1"/>
</dbReference>
<dbReference type="InterPro" id="IPR011711">
    <property type="entry name" value="GntR_C"/>
</dbReference>
<dbReference type="SUPFAM" id="SSF46785">
    <property type="entry name" value="Winged helix' DNA-binding domain"/>
    <property type="match status" value="1"/>
</dbReference>
<dbReference type="Pfam" id="PF00392">
    <property type="entry name" value="GntR"/>
    <property type="match status" value="1"/>
</dbReference>
<evidence type="ECO:0000256" key="1">
    <source>
        <dbReference type="ARBA" id="ARBA00023015"/>
    </source>
</evidence>
<evidence type="ECO:0000256" key="3">
    <source>
        <dbReference type="ARBA" id="ARBA00023163"/>
    </source>
</evidence>
<evidence type="ECO:0000256" key="2">
    <source>
        <dbReference type="ARBA" id="ARBA00023125"/>
    </source>
</evidence>
<evidence type="ECO:0000313" key="6">
    <source>
        <dbReference type="Proteomes" id="UP000290365"/>
    </source>
</evidence>
<dbReference type="PANTHER" id="PTHR43537:SF47">
    <property type="entry name" value="REGULATORY PROTEIN GNTR HTH"/>
    <property type="match status" value="1"/>
</dbReference>
<gene>
    <name evidence="5" type="ORF">EPA93_37745</name>
</gene>
<dbReference type="CDD" id="cd07377">
    <property type="entry name" value="WHTH_GntR"/>
    <property type="match status" value="1"/>
</dbReference>
<dbReference type="SMART" id="SM00895">
    <property type="entry name" value="FCD"/>
    <property type="match status" value="1"/>
</dbReference>
<dbReference type="Gene3D" id="1.10.10.10">
    <property type="entry name" value="Winged helix-like DNA-binding domain superfamily/Winged helix DNA-binding domain"/>
    <property type="match status" value="1"/>
</dbReference>
<dbReference type="EMBL" id="CP035758">
    <property type="protein sequence ID" value="QBD81412.1"/>
    <property type="molecule type" value="Genomic_DNA"/>
</dbReference>
<sequence>MNLDDTFTRVERRQLVDHVLIQLQKHISLGHYKPGDRLPTEPELMKQLGVGRSTIREAIRILVHGGLLEVRQGAGTFVKARQVSEETLHQRLRREDARNVQEVRRMLEGETAALAALRRTEEDLERIKHYLDRRSELLSAGNYVDYIDADIAFHLAIAEASKNALVVDLYSSFSAALHDYFSSSILDVDHFKDNTAVHEKIYQAIRDQDANRARELTFENVGLCHS</sequence>
<reference evidence="5 6" key="1">
    <citation type="submission" date="2019-01" db="EMBL/GenBank/DDBJ databases">
        <title>Ktedonosporobacter rubrisoli SCAWS-G2.</title>
        <authorList>
            <person name="Huang Y."/>
            <person name="Yan B."/>
        </authorList>
    </citation>
    <scope>NUCLEOTIDE SEQUENCE [LARGE SCALE GENOMIC DNA]</scope>
    <source>
        <strain evidence="5 6">SCAWS-G2</strain>
    </source>
</reference>
<evidence type="ECO:0000259" key="4">
    <source>
        <dbReference type="PROSITE" id="PS50949"/>
    </source>
</evidence>
<dbReference type="OrthoDB" id="155424at2"/>